<organism evidence="2 3">
    <name type="scientific">Paenibacillus swuensis</name>
    <dbReference type="NCBI Taxonomy" id="1178515"/>
    <lineage>
        <taxon>Bacteria</taxon>
        <taxon>Bacillati</taxon>
        <taxon>Bacillota</taxon>
        <taxon>Bacilli</taxon>
        <taxon>Bacillales</taxon>
        <taxon>Paenibacillaceae</taxon>
        <taxon>Paenibacillus</taxon>
    </lineage>
</organism>
<evidence type="ECO:0000313" key="2">
    <source>
        <dbReference type="EMBL" id="ANE46526.1"/>
    </source>
</evidence>
<dbReference type="OrthoDB" id="1758157at2"/>
<dbReference type="STRING" id="1178515.SY83_09810"/>
<gene>
    <name evidence="2" type="ORF">SY83_09810</name>
</gene>
<accession>A0A172THT7</accession>
<sequence length="96" mass="10828">MWLILGFIAIVATFINLYMYKTGKDYKLAMAMGLSFTALTLCAEHSLVSNWVKGEDWSALMDVVPTMEKALWFLTIVSILLNIAPILLELKDKKAE</sequence>
<keyword evidence="1" id="KW-1133">Transmembrane helix</keyword>
<keyword evidence="3" id="KW-1185">Reference proteome</keyword>
<keyword evidence="1" id="KW-0812">Transmembrane</keyword>
<name>A0A172THT7_9BACL</name>
<dbReference type="Proteomes" id="UP000076927">
    <property type="component" value="Chromosome"/>
</dbReference>
<dbReference type="RefSeq" id="WP_068606080.1">
    <property type="nucleotide sequence ID" value="NZ_CP011388.1"/>
</dbReference>
<reference evidence="2 3" key="1">
    <citation type="submission" date="2015-01" db="EMBL/GenBank/DDBJ databases">
        <title>Paenibacillus swuensis/DY6/whole genome sequencing.</title>
        <authorList>
            <person name="Kim M.K."/>
            <person name="Srinivasan S."/>
            <person name="Lee J.-J."/>
        </authorList>
    </citation>
    <scope>NUCLEOTIDE SEQUENCE [LARGE SCALE GENOMIC DNA]</scope>
    <source>
        <strain evidence="2 3">DY6</strain>
    </source>
</reference>
<protein>
    <submittedName>
        <fullName evidence="2">MFS transporter</fullName>
    </submittedName>
</protein>
<dbReference type="EMBL" id="CP011388">
    <property type="protein sequence ID" value="ANE46526.1"/>
    <property type="molecule type" value="Genomic_DNA"/>
</dbReference>
<evidence type="ECO:0000313" key="3">
    <source>
        <dbReference type="Proteomes" id="UP000076927"/>
    </source>
</evidence>
<evidence type="ECO:0000256" key="1">
    <source>
        <dbReference type="SAM" id="Phobius"/>
    </source>
</evidence>
<dbReference type="PATRIC" id="fig|1178515.4.peg.1964"/>
<feature type="transmembrane region" description="Helical" evidence="1">
    <location>
        <begin position="70"/>
        <end position="88"/>
    </location>
</feature>
<keyword evidence="1" id="KW-0472">Membrane</keyword>
<dbReference type="AlphaFoldDB" id="A0A172THT7"/>
<dbReference type="KEGG" id="pswu:SY83_09810"/>
<proteinExistence type="predicted"/>
<feature type="transmembrane region" description="Helical" evidence="1">
    <location>
        <begin position="6"/>
        <end position="21"/>
    </location>
</feature>